<evidence type="ECO:0000256" key="2">
    <source>
        <dbReference type="ARBA" id="ARBA00022606"/>
    </source>
</evidence>
<keyword evidence="6 9" id="KW-0472">Membrane</keyword>
<comment type="similarity">
    <text evidence="9">Belongs to the insect chemoreceptor superfamily. Heteromeric odorant receptor channel (TC 1.A.69) family.</text>
</comment>
<evidence type="ECO:0000256" key="3">
    <source>
        <dbReference type="ARBA" id="ARBA00022692"/>
    </source>
</evidence>
<evidence type="ECO:0000313" key="10">
    <source>
        <dbReference type="EMBL" id="THK33206.1"/>
    </source>
</evidence>
<organism evidence="10 11">
    <name type="scientific">Diachasma alloeum</name>
    <dbReference type="NCBI Taxonomy" id="454923"/>
    <lineage>
        <taxon>Eukaryota</taxon>
        <taxon>Metazoa</taxon>
        <taxon>Ecdysozoa</taxon>
        <taxon>Arthropoda</taxon>
        <taxon>Hexapoda</taxon>
        <taxon>Insecta</taxon>
        <taxon>Pterygota</taxon>
        <taxon>Neoptera</taxon>
        <taxon>Endopterygota</taxon>
        <taxon>Hymenoptera</taxon>
        <taxon>Apocrita</taxon>
        <taxon>Ichneumonoidea</taxon>
        <taxon>Braconidae</taxon>
        <taxon>Opiinae</taxon>
        <taxon>Diachasma</taxon>
    </lineage>
</organism>
<gene>
    <name evidence="10" type="primary">Or187</name>
    <name evidence="10" type="ORF">DALL_DALL000408</name>
</gene>
<feature type="transmembrane region" description="Helical" evidence="9">
    <location>
        <begin position="380"/>
        <end position="406"/>
    </location>
</feature>
<keyword evidence="7 9" id="KW-0675">Receptor</keyword>
<proteinExistence type="inferred from homology"/>
<dbReference type="GO" id="GO:0007165">
    <property type="term" value="P:signal transduction"/>
    <property type="evidence" value="ECO:0007669"/>
    <property type="project" value="UniProtKB-KW"/>
</dbReference>
<keyword evidence="8 9" id="KW-0807">Transducer</keyword>
<keyword evidence="5 9" id="KW-1133">Transmembrane helix</keyword>
<evidence type="ECO:0000256" key="8">
    <source>
        <dbReference type="ARBA" id="ARBA00023224"/>
    </source>
</evidence>
<reference evidence="10" key="1">
    <citation type="submission" date="2019-02" db="EMBL/GenBank/DDBJ databases">
        <title>Genome of the parasitoid wasp Diachasma alloeum, an emerging model for ecological speciation and transitions to asexual reproduction.</title>
        <authorList>
            <person name="Robertson H.M."/>
            <person name="Walden K.K."/>
            <person name="Tvedte E.S."/>
            <person name="Hood G.R."/>
            <person name="Feder J.L."/>
            <person name="Forbes A.A."/>
            <person name="Logsdon J.M."/>
            <person name="Mcelroy K.E."/>
        </authorList>
    </citation>
    <scope>NUCLEOTIDE SEQUENCE [LARGE SCALE GENOMIC DNA]</scope>
    <source>
        <strain evidence="10">Michigan</strain>
    </source>
</reference>
<evidence type="ECO:0000256" key="4">
    <source>
        <dbReference type="ARBA" id="ARBA00022725"/>
    </source>
</evidence>
<evidence type="ECO:0000256" key="5">
    <source>
        <dbReference type="ARBA" id="ARBA00022989"/>
    </source>
</evidence>
<dbReference type="PANTHER" id="PTHR21137">
    <property type="entry name" value="ODORANT RECEPTOR"/>
    <property type="match status" value="1"/>
</dbReference>
<protein>
    <recommendedName>
        <fullName evidence="9">Odorant receptor</fullName>
    </recommendedName>
</protein>
<dbReference type="GO" id="GO:0005886">
    <property type="term" value="C:plasma membrane"/>
    <property type="evidence" value="ECO:0007669"/>
    <property type="project" value="UniProtKB-SubCell"/>
</dbReference>
<feature type="transmembrane region" description="Helical" evidence="9">
    <location>
        <begin position="17"/>
        <end position="38"/>
    </location>
</feature>
<dbReference type="Pfam" id="PF02949">
    <property type="entry name" value="7tm_6"/>
    <property type="match status" value="1"/>
</dbReference>
<name>A0A4E0RP68_9HYME</name>
<feature type="transmembrane region" description="Helical" evidence="9">
    <location>
        <begin position="197"/>
        <end position="217"/>
    </location>
</feature>
<dbReference type="GO" id="GO:0004984">
    <property type="term" value="F:olfactory receptor activity"/>
    <property type="evidence" value="ECO:0007669"/>
    <property type="project" value="InterPro"/>
</dbReference>
<dbReference type="GO" id="GO:0005549">
    <property type="term" value="F:odorant binding"/>
    <property type="evidence" value="ECO:0007669"/>
    <property type="project" value="InterPro"/>
</dbReference>
<evidence type="ECO:0000256" key="1">
    <source>
        <dbReference type="ARBA" id="ARBA00004141"/>
    </source>
</evidence>
<dbReference type="PANTHER" id="PTHR21137:SF43">
    <property type="entry name" value="ODORANT RECEPTOR 47A-RELATED"/>
    <property type="match status" value="1"/>
</dbReference>
<dbReference type="OrthoDB" id="7663575at2759"/>
<evidence type="ECO:0000256" key="7">
    <source>
        <dbReference type="ARBA" id="ARBA00023170"/>
    </source>
</evidence>
<keyword evidence="3 9" id="KW-0812">Transmembrane</keyword>
<dbReference type="Proteomes" id="UP000297026">
    <property type="component" value="Unassembled WGS sequence"/>
</dbReference>
<dbReference type="EMBL" id="ML159126">
    <property type="protein sequence ID" value="THK33206.1"/>
    <property type="molecule type" value="Genomic_DNA"/>
</dbReference>
<evidence type="ECO:0000313" key="11">
    <source>
        <dbReference type="Proteomes" id="UP000297026"/>
    </source>
</evidence>
<accession>A0A4E0RP68</accession>
<dbReference type="InterPro" id="IPR004117">
    <property type="entry name" value="7tm6_olfct_rcpt"/>
</dbReference>
<evidence type="ECO:0000256" key="9">
    <source>
        <dbReference type="RuleBase" id="RU351113"/>
    </source>
</evidence>
<feature type="transmembrane region" description="Helical" evidence="9">
    <location>
        <begin position="45"/>
        <end position="65"/>
    </location>
</feature>
<feature type="transmembrane region" description="Helical" evidence="9">
    <location>
        <begin position="80"/>
        <end position="97"/>
    </location>
</feature>
<sequence length="413" mass="47560">MSKLPGDSKAPHLRFEYYLGGDILILQCLGLYSMGGLFKNAEPSFYFWETIPFIFGVGGLFFGLMSDFRSVFIETRKKSLYAIEVLAAALCCSLGIYKGFRLWVYRHEFYHFIKVFHLRWNDEVSQNTITDRMVEDAKSMRLFRIWYGAVVAAIFTAYVLRPCLVYLRFKLSGTNDTFDYSQTAYPAEYPFTLSTPHSFFCCIILEAIGIYFLILYWTAVDGLFAQFTTHLAIHFQVLANRLLDIPTNETVGSHHTGIAVQRLKKTVQDYLMLFKYVNKLEKIYNPILFGTVLVNGLNLCTCLYSLQYRMSNNEWGMAGKNALLTTGITAQTMMFCICAQRLNDEVAGVRQAAYNCSWTEFNSTIKNLILLIMIQTEPDYIYTAYGFIYLNMPQLTVIFTAAMRFFTLLRNMT</sequence>
<comment type="subcellular location">
    <subcellularLocation>
        <location evidence="9">Cell membrane</location>
        <topology evidence="9">Multi-pass membrane protein</topology>
    </subcellularLocation>
    <subcellularLocation>
        <location evidence="1">Membrane</location>
        <topology evidence="1">Multi-pass membrane protein</topology>
    </subcellularLocation>
</comment>
<keyword evidence="11" id="KW-1185">Reference proteome</keyword>
<dbReference type="AlphaFoldDB" id="A0A4E0RP68"/>
<feature type="transmembrane region" description="Helical" evidence="9">
    <location>
        <begin position="142"/>
        <end position="160"/>
    </location>
</feature>
<evidence type="ECO:0000256" key="6">
    <source>
        <dbReference type="ARBA" id="ARBA00023136"/>
    </source>
</evidence>
<keyword evidence="4 9" id="KW-0552">Olfaction</keyword>
<feature type="transmembrane region" description="Helical" evidence="9">
    <location>
        <begin position="283"/>
        <end position="306"/>
    </location>
</feature>
<keyword evidence="2 9" id="KW-0716">Sensory transduction</keyword>